<dbReference type="GO" id="GO:0045505">
    <property type="term" value="F:dynein intermediate chain binding"/>
    <property type="evidence" value="ECO:0007669"/>
    <property type="project" value="InterPro"/>
</dbReference>
<evidence type="ECO:0000256" key="7">
    <source>
        <dbReference type="ARBA" id="ARBA00023017"/>
    </source>
</evidence>
<keyword evidence="12" id="KW-0966">Cell projection</keyword>
<dbReference type="Gene3D" id="1.10.8.1220">
    <property type="match status" value="1"/>
</dbReference>
<dbReference type="SUPFAM" id="SSF52540">
    <property type="entry name" value="P-loop containing nucleoside triphosphate hydrolases"/>
    <property type="match status" value="3"/>
</dbReference>
<keyword evidence="23" id="KW-1185">Reference proteome</keyword>
<protein>
    <recommendedName>
        <fullName evidence="24">Dynein heavy chain</fullName>
    </recommendedName>
</protein>
<dbReference type="Pfam" id="PF12777">
    <property type="entry name" value="MT"/>
    <property type="match status" value="1"/>
</dbReference>
<dbReference type="GO" id="GO:0005874">
    <property type="term" value="C:microtubule"/>
    <property type="evidence" value="ECO:0007669"/>
    <property type="project" value="UniProtKB-KW"/>
</dbReference>
<dbReference type="InterPro" id="IPR026983">
    <property type="entry name" value="DHC"/>
</dbReference>
<dbReference type="Pfam" id="PF03028">
    <property type="entry name" value="Dynein_heavy"/>
    <property type="match status" value="1"/>
</dbReference>
<dbReference type="Gene3D" id="1.10.8.720">
    <property type="entry name" value="Region D6 of dynein motor"/>
    <property type="match status" value="1"/>
</dbReference>
<evidence type="ECO:0000259" key="17">
    <source>
        <dbReference type="Pfam" id="PF12780"/>
    </source>
</evidence>
<evidence type="ECO:0000259" key="19">
    <source>
        <dbReference type="Pfam" id="PF17852"/>
    </source>
</evidence>
<evidence type="ECO:0000259" key="14">
    <source>
        <dbReference type="Pfam" id="PF03028"/>
    </source>
</evidence>
<evidence type="ECO:0000256" key="11">
    <source>
        <dbReference type="ARBA" id="ARBA00023212"/>
    </source>
</evidence>
<evidence type="ECO:0000256" key="2">
    <source>
        <dbReference type="ARBA" id="ARBA00008887"/>
    </source>
</evidence>
<dbReference type="Gene3D" id="3.40.50.300">
    <property type="entry name" value="P-loop containing nucleotide triphosphate hydrolases"/>
    <property type="match status" value="4"/>
</dbReference>
<dbReference type="Proteomes" id="UP001367676">
    <property type="component" value="Unassembled WGS sequence"/>
</dbReference>
<evidence type="ECO:0000256" key="1">
    <source>
        <dbReference type="ARBA" id="ARBA00004430"/>
    </source>
</evidence>
<dbReference type="Pfam" id="PF12781">
    <property type="entry name" value="AAA_9"/>
    <property type="match status" value="1"/>
</dbReference>
<evidence type="ECO:0000256" key="12">
    <source>
        <dbReference type="ARBA" id="ARBA00023273"/>
    </source>
</evidence>
<evidence type="ECO:0008006" key="24">
    <source>
        <dbReference type="Google" id="ProtNLM"/>
    </source>
</evidence>
<dbReference type="InterPro" id="IPR024317">
    <property type="entry name" value="Dynein_heavy_chain_D4_dom"/>
</dbReference>
<feature type="domain" description="Dynein heavy chain 3 AAA+ lid" evidence="20">
    <location>
        <begin position="720"/>
        <end position="785"/>
    </location>
</feature>
<feature type="domain" description="Dynein heavy chain AAA module D4" evidence="17">
    <location>
        <begin position="852"/>
        <end position="1113"/>
    </location>
</feature>
<evidence type="ECO:0000259" key="20">
    <source>
        <dbReference type="Pfam" id="PF17857"/>
    </source>
</evidence>
<comment type="subcellular location">
    <subcellularLocation>
        <location evidence="1">Cytoplasm</location>
        <location evidence="1">Cytoskeleton</location>
        <location evidence="1">Cilium axoneme</location>
    </subcellularLocation>
</comment>
<keyword evidence="4" id="KW-0493">Microtubule</keyword>
<dbReference type="Gene3D" id="1.20.920.30">
    <property type="match status" value="1"/>
</dbReference>
<dbReference type="InterPro" id="IPR041589">
    <property type="entry name" value="DNAH3_AAA_lid_1"/>
</dbReference>
<evidence type="ECO:0000256" key="8">
    <source>
        <dbReference type="ARBA" id="ARBA00023054"/>
    </source>
</evidence>
<evidence type="ECO:0000259" key="16">
    <source>
        <dbReference type="Pfam" id="PF12777"/>
    </source>
</evidence>
<keyword evidence="9" id="KW-0969">Cilium</keyword>
<dbReference type="Pfam" id="PF12780">
    <property type="entry name" value="AAA_8"/>
    <property type="match status" value="1"/>
</dbReference>
<comment type="caution">
    <text evidence="22">The sequence shown here is derived from an EMBL/GenBank/DDBJ whole genome shotgun (WGS) entry which is preliminary data.</text>
</comment>
<evidence type="ECO:0000256" key="9">
    <source>
        <dbReference type="ARBA" id="ARBA00023069"/>
    </source>
</evidence>
<evidence type="ECO:0000313" key="23">
    <source>
        <dbReference type="Proteomes" id="UP001367676"/>
    </source>
</evidence>
<dbReference type="GO" id="GO:0005524">
    <property type="term" value="F:ATP binding"/>
    <property type="evidence" value="ECO:0007669"/>
    <property type="project" value="UniProtKB-KW"/>
</dbReference>
<comment type="similarity">
    <text evidence="2">Belongs to the dynein heavy chain family.</text>
</comment>
<dbReference type="InterPro" id="IPR027417">
    <property type="entry name" value="P-loop_NTPase"/>
</dbReference>
<name>A0AAN9XYY8_9HEMI</name>
<evidence type="ECO:0000256" key="6">
    <source>
        <dbReference type="ARBA" id="ARBA00022840"/>
    </source>
</evidence>
<feature type="domain" description="Dynein heavy chain C-terminal" evidence="21">
    <location>
        <begin position="2137"/>
        <end position="2319"/>
    </location>
</feature>
<dbReference type="GO" id="GO:0005930">
    <property type="term" value="C:axoneme"/>
    <property type="evidence" value="ECO:0007669"/>
    <property type="project" value="UniProtKB-SubCell"/>
</dbReference>
<dbReference type="GO" id="GO:0051959">
    <property type="term" value="F:dynein light intermediate chain binding"/>
    <property type="evidence" value="ECO:0007669"/>
    <property type="project" value="InterPro"/>
</dbReference>
<evidence type="ECO:0000256" key="10">
    <source>
        <dbReference type="ARBA" id="ARBA00023175"/>
    </source>
</evidence>
<dbReference type="GO" id="GO:0008569">
    <property type="term" value="F:minus-end-directed microtubule motor activity"/>
    <property type="evidence" value="ECO:0007669"/>
    <property type="project" value="InterPro"/>
</dbReference>
<evidence type="ECO:0000313" key="22">
    <source>
        <dbReference type="EMBL" id="KAK7576001.1"/>
    </source>
</evidence>
<keyword evidence="3" id="KW-0963">Cytoplasm</keyword>
<dbReference type="Pfam" id="PF17857">
    <property type="entry name" value="AAA_lid_1"/>
    <property type="match status" value="1"/>
</dbReference>
<dbReference type="Pfam" id="PF12774">
    <property type="entry name" value="AAA_6"/>
    <property type="match status" value="1"/>
</dbReference>
<dbReference type="Gene3D" id="1.10.8.710">
    <property type="match status" value="1"/>
</dbReference>
<dbReference type="Pfam" id="PF17852">
    <property type="entry name" value="Dynein_AAA_lid"/>
    <property type="match status" value="1"/>
</dbReference>
<keyword evidence="11" id="KW-0206">Cytoskeleton</keyword>
<evidence type="ECO:0000256" key="3">
    <source>
        <dbReference type="ARBA" id="ARBA00022490"/>
    </source>
</evidence>
<dbReference type="InterPro" id="IPR004273">
    <property type="entry name" value="Dynein_heavy_D6_P-loop"/>
</dbReference>
<dbReference type="Gene3D" id="6.10.140.1060">
    <property type="match status" value="1"/>
</dbReference>
<feature type="domain" description="Dynein heavy chain ATP-binding dynein motor region" evidence="18">
    <location>
        <begin position="1500"/>
        <end position="1720"/>
    </location>
</feature>
<dbReference type="InterPro" id="IPR043157">
    <property type="entry name" value="Dynein_AAA1S"/>
</dbReference>
<dbReference type="InterPro" id="IPR041466">
    <property type="entry name" value="Dynein_AAA5_ext"/>
</dbReference>
<dbReference type="Pfam" id="PF12775">
    <property type="entry name" value="AAA_7"/>
    <property type="match status" value="1"/>
</dbReference>
<keyword evidence="5" id="KW-0547">Nucleotide-binding</keyword>
<sequence length="2393" mass="277180">MKQLRYYNEEQITSVRILRTKLMYGYEYLGDLNRIIMTPQTDRYYRQAERIWQVHSLCNELLRFKPFYKSELRTGKKVLDFIKMIKFSSDEVDEDEIVRKALKLVYYSKFIDEDLKTIKNVIEDIFEKSETQVANYLTGIEESIRAFLLENNLTPAESYVKKLIELYEKLYLQQNVIIVGKSFTGKTKAYQTLIEVFKKQSSAGNLKFSVINPKSVTLEQLYGQLDLESGEWIDGILSRIYREYSSSSDCTRKWIILDGLMDQSWTENLMTALDDEKKLCLMSGEIIPMKNEMNFLFETDSLYFISPSIFSCCSIVSFEEKNVGWHSIYQSFVKDLTKKLLPDQTETIETILEWIIPAIFNFLDENADCIVDLTSNYSFYCFVRLITLMLGNDNGEPGISNLWLQSVLSFSVVWGFGGSMTETSKLLFDSFYRKLVNGQNDQYPVPEKLKTTKHLLFPEKNTVFDWICKKENPDTWSPWISVADSELSPAATMQDIYVHTSDNTYQHYFLKLYQQNQKSSLIIGPPNSGKTALLMHYLSKIPADNFILNVIHLTDSTSANRVQQKIMSKIDRRRKGVYGPAMGKKLILAFDDLEVSSNNSTIPSTLELMRELLENQYWYDLEESNKIDIIDFQFMGAMSTKCNMASVSPRFLHHVNIICSKILNQNCVSTIFTKLLDWNFSTKGFPEQISRLSQAVVSTTLEVYEKVRLLAQKQQKLPTFFIDLKDVKRLLSGIGLISSHACQGSDELLRLWVHEIMRVFGDKFHNNQDKENIFNHMKNSSCHFFKQRLEQYMSHLMSSETNTVSLQHLRNLCFTNILHNSGYDEVTNINLFTEQINTFVNDQNFKIESEVPLIIFKHVVENISIVTRALQKDTGHLLLIGSTGIGRRTLLKLAARIVKFSIFEIDFHSEYGKINWQVDIKELLMTSGMNNEAHLFIISSDHIGDYDIMDDINTLLTTADLPDLYSADEKSSISNKMMEIAHEQEIKLDMAPSALYNFFLKRIQENLHIAVTIDSLLDNFYNRLHMFPALLKCCTAFWCSAWPQDALQNMAEGLLRKNSVFNNEQLLTKCCEFCEKIHQEAVKNSTKHHNKLPRQFCVTPELFIKFILTFNTLHANKVEEISSRKNRYHQGLEKLNHTAKQVTAMQNELQILKPKLLKTSDATEKLMIKIEQNTMNIEAAKEIVAADEALANEAAAASQAIRDDCESDLSEAEPALISATNALNTLKCSDITVIKAMKNPPSVVKLVLEAVCIMKDMKPECRTEVTGIIIEDYWSTCLKLLSDAKLLDNLKSYDKENIDPNIMSIIRNRFITHPDFDPDIVKKVSNACEGLCKWVRAIEIYDRVIKIVRPKKIKLAKAEEDFAHQMEKLNEKRTQLTEVMSQLQVLRDELAEKTKEKKELEDSIDVCTLKLERAGKLLDSLQYEKLRWQELETELNKDLTRSIGDIFLSSAFITYLSMYPSDHRNAIVEYWYKLGVQMELPISKNYSFSSTFVNTDEVRLWSMSGLPTDPLSVDNYAIILKTIHTPLIIDPQEQARYFIEYIESGDNKIEILKADDENFFEKFEKLLDLNRPILIEEMPVEDNDLLSSLIRPKMVEFNGSQHLKVGNRRMVCNKFPKLYITTLHYSGLRASIYNKVTLINFQMAAQELENRLLNIIISVDAPDLETKNKDLLSKCVDDYRSLFQTEDKILDVLSITNSNILEDETALRTLDDSKNLLEEIRLKQKKSLFAEETLRQAYTPYKKISTLTTRIFFSLRKLNALNSFYEFSYRWFVSLFLQALQKSEKSDNMEERINFVHNYFTIHLRQELEIVLEDRHLLIGYFIIATEMSSEKKFIEDALLHGDETPSISLYDVYQNSGNKMPIICGFADYDIDPLIEIETLADEMGLEDVIKCLPVTKKLIPLSSHINSSSITNGEWIIVQNCHLLPSASQQLTFLFNRIHQQSEIDPQFKLWMTAVPFAKFPTTILLNGTKVMMKEPKFLSTILHHLYTSSSPSVIQILEENRNVKNWNFYFFLVCFCHAMMKILENHNIFPTNWNCRVMRFNVSISTSLIQILLKGEDNDFIDEFKYLIDKCNYSACLFDEYDKKILSSIIRSLQIEEIQRYFQGLSKNNLLNNMKMDQLIATTNVQDTIQFWKLFRKMLQLSQNNSQEKKVGNGEILDDISFVTSLFKEIYQSFVPCAGEIWQIFLKQEISMYQLLINRMGETLKILRTAFRGETAWSSLTAKIWNEIYEDEIPSSWNTACYPVPESLQLFLHNLNVKLLFIHKWIHNGLPDIMWLPGIFNVKGFLTTLKLNYAKFKSTSLRQVYLHWQVTKFDDTSNYDGEWNAFLKDMQFASPASQYAFTCPLYYAKSMRNAQQDFMFPNLITEIKLPSLAPESVIRQNGGKLILLAE</sequence>
<keyword evidence="10" id="KW-0505">Motor protein</keyword>
<dbReference type="FunFam" id="1.20.920.20:FF:000006">
    <property type="entry name" value="Dynein, axonemal, heavy chain 6"/>
    <property type="match status" value="1"/>
</dbReference>
<dbReference type="InterPro" id="IPR041228">
    <property type="entry name" value="Dynein_C"/>
</dbReference>
<feature type="domain" description="Dynein heavy chain AAA 5 extension" evidence="19">
    <location>
        <begin position="349"/>
        <end position="479"/>
    </location>
</feature>
<proteinExistence type="inferred from homology"/>
<keyword evidence="7" id="KW-0243">Dynein</keyword>
<feature type="domain" description="Dynein heavy chain coiled coil stalk" evidence="16">
    <location>
        <begin position="1127"/>
        <end position="1471"/>
    </location>
</feature>
<dbReference type="Gene3D" id="1.20.1270.280">
    <property type="match status" value="1"/>
</dbReference>
<dbReference type="Pfam" id="PF18199">
    <property type="entry name" value="Dynein_C"/>
    <property type="match status" value="1"/>
</dbReference>
<evidence type="ECO:0000259" key="18">
    <source>
        <dbReference type="Pfam" id="PF12781"/>
    </source>
</evidence>
<evidence type="ECO:0000256" key="5">
    <source>
        <dbReference type="ARBA" id="ARBA00022741"/>
    </source>
</evidence>
<dbReference type="Gene3D" id="1.10.472.130">
    <property type="match status" value="1"/>
</dbReference>
<feature type="domain" description="Dynein heavy chain hydrolytic ATP-binding dynein motor region" evidence="15">
    <location>
        <begin position="48"/>
        <end position="187"/>
    </location>
</feature>
<dbReference type="PANTHER" id="PTHR45703">
    <property type="entry name" value="DYNEIN HEAVY CHAIN"/>
    <property type="match status" value="1"/>
</dbReference>
<evidence type="ECO:0000259" key="15">
    <source>
        <dbReference type="Pfam" id="PF12774"/>
    </source>
</evidence>
<keyword evidence="8 13" id="KW-0175">Coiled coil</keyword>
<dbReference type="InterPro" id="IPR042219">
    <property type="entry name" value="AAA_lid_11_sf"/>
</dbReference>
<dbReference type="PANTHER" id="PTHR45703:SF36">
    <property type="entry name" value="DYNEIN HEAVY CHAIN, CYTOPLASMIC"/>
    <property type="match status" value="1"/>
</dbReference>
<dbReference type="InterPro" id="IPR035706">
    <property type="entry name" value="AAA_9"/>
</dbReference>
<keyword evidence="6" id="KW-0067">ATP-binding</keyword>
<evidence type="ECO:0000259" key="21">
    <source>
        <dbReference type="Pfam" id="PF18199"/>
    </source>
</evidence>
<evidence type="ECO:0000256" key="13">
    <source>
        <dbReference type="SAM" id="Coils"/>
    </source>
</evidence>
<accession>A0AAN9XYY8</accession>
<dbReference type="Gene3D" id="1.20.920.20">
    <property type="match status" value="1"/>
</dbReference>
<dbReference type="GO" id="GO:0007018">
    <property type="term" value="P:microtubule-based movement"/>
    <property type="evidence" value="ECO:0007669"/>
    <property type="project" value="InterPro"/>
</dbReference>
<evidence type="ECO:0000256" key="4">
    <source>
        <dbReference type="ARBA" id="ARBA00022701"/>
    </source>
</evidence>
<dbReference type="InterPro" id="IPR024743">
    <property type="entry name" value="Dynein_HC_stalk"/>
</dbReference>
<feature type="domain" description="Dynein heavy chain region D6 P-loop" evidence="14">
    <location>
        <begin position="1860"/>
        <end position="1974"/>
    </location>
</feature>
<organism evidence="22 23">
    <name type="scientific">Parthenolecanium corni</name>
    <dbReference type="NCBI Taxonomy" id="536013"/>
    <lineage>
        <taxon>Eukaryota</taxon>
        <taxon>Metazoa</taxon>
        <taxon>Ecdysozoa</taxon>
        <taxon>Arthropoda</taxon>
        <taxon>Hexapoda</taxon>
        <taxon>Insecta</taxon>
        <taxon>Pterygota</taxon>
        <taxon>Neoptera</taxon>
        <taxon>Paraneoptera</taxon>
        <taxon>Hemiptera</taxon>
        <taxon>Sternorrhyncha</taxon>
        <taxon>Coccoidea</taxon>
        <taxon>Coccidae</taxon>
        <taxon>Parthenolecanium</taxon>
    </lineage>
</organism>
<dbReference type="InterPro" id="IPR035699">
    <property type="entry name" value="AAA_6"/>
</dbReference>
<dbReference type="GO" id="GO:0030286">
    <property type="term" value="C:dynein complex"/>
    <property type="evidence" value="ECO:0007669"/>
    <property type="project" value="UniProtKB-KW"/>
</dbReference>
<gene>
    <name evidence="22" type="ORF">V9T40_012287</name>
</gene>
<reference evidence="22 23" key="1">
    <citation type="submission" date="2024-03" db="EMBL/GenBank/DDBJ databases">
        <title>Adaptation during the transition from Ophiocordyceps entomopathogen to insect associate is accompanied by gene loss and intensified selection.</title>
        <authorList>
            <person name="Ward C.M."/>
            <person name="Onetto C.A."/>
            <person name="Borneman A.R."/>
        </authorList>
    </citation>
    <scope>NUCLEOTIDE SEQUENCE [LARGE SCALE GENOMIC DNA]</scope>
    <source>
        <strain evidence="22">AWRI1</strain>
        <tissue evidence="22">Single Adult Female</tissue>
    </source>
</reference>
<dbReference type="EMBL" id="JBBCAQ010000036">
    <property type="protein sequence ID" value="KAK7576001.1"/>
    <property type="molecule type" value="Genomic_DNA"/>
</dbReference>
<feature type="coiled-coil region" evidence="13">
    <location>
        <begin position="1355"/>
        <end position="1410"/>
    </location>
</feature>